<comment type="caution">
    <text evidence="3">The sequence shown here is derived from an EMBL/GenBank/DDBJ whole genome shotgun (WGS) entry which is preliminary data.</text>
</comment>
<evidence type="ECO:0000313" key="3">
    <source>
        <dbReference type="EMBL" id="EEK17790.1"/>
    </source>
</evidence>
<protein>
    <recommendedName>
        <fullName evidence="2">Nucleotidyl transferase domain-containing protein</fullName>
    </recommendedName>
</protein>
<dbReference type="InterPro" id="IPR005835">
    <property type="entry name" value="NTP_transferase_dom"/>
</dbReference>
<organism evidence="3 4">
    <name type="scientific">Porphyromonas uenonis 60-3</name>
    <dbReference type="NCBI Taxonomy" id="596327"/>
    <lineage>
        <taxon>Bacteria</taxon>
        <taxon>Pseudomonadati</taxon>
        <taxon>Bacteroidota</taxon>
        <taxon>Bacteroidia</taxon>
        <taxon>Bacteroidales</taxon>
        <taxon>Porphyromonadaceae</taxon>
        <taxon>Porphyromonas</taxon>
    </lineage>
</organism>
<keyword evidence="4" id="KW-1185">Reference proteome</keyword>
<dbReference type="Proteomes" id="UP000003303">
    <property type="component" value="Unassembled WGS sequence"/>
</dbReference>
<dbReference type="SUPFAM" id="SSF53448">
    <property type="entry name" value="Nucleotide-diphospho-sugar transferases"/>
    <property type="match status" value="1"/>
</dbReference>
<dbReference type="AlphaFoldDB" id="C2M8Y6"/>
<dbReference type="eggNOG" id="COG1209">
    <property type="taxonomic scope" value="Bacteria"/>
</dbReference>
<evidence type="ECO:0000259" key="2">
    <source>
        <dbReference type="Pfam" id="PF00483"/>
    </source>
</evidence>
<feature type="region of interest" description="Disordered" evidence="1">
    <location>
        <begin position="1"/>
        <end position="33"/>
    </location>
</feature>
<gene>
    <name evidence="3" type="ORF">PORUE0001_0570</name>
</gene>
<sequence>MIRTRTTQNNLTRQNIEGHTLQERESAPTHLTNDRMKPTLVIMAAGMGSRYGGLKQLDKLGPAGESIMDYSVFDAIRAGFGKVVFVIRHAFAEQFKEQVLQKYQKAIDTAVVYQEIDSLPEGFTAPAERTKPWGTNHALMMAAPEIDGPFAVINADDFYGREAFQTMSDYLSQLPSDSRGAYCMVAYDIESTLTAEGSVSRGVCKASPEGYLMHITEHKNIHENESHEIVSMHDGKKLSIARGTLVSMNLWGFTPDYLEHSERLFADFLKEHGSEPTSEFFIPTVVDTLIRQGLAQVQVLSTDARWFGATYASDRDMVIAHLAKLTEAGEYPSPLL</sequence>
<dbReference type="InterPro" id="IPR029044">
    <property type="entry name" value="Nucleotide-diphossugar_trans"/>
</dbReference>
<accession>C2M8Y6</accession>
<name>C2M8Y6_9PORP</name>
<feature type="compositionally biased region" description="Low complexity" evidence="1">
    <location>
        <begin position="1"/>
        <end position="15"/>
    </location>
</feature>
<evidence type="ECO:0000313" key="4">
    <source>
        <dbReference type="Proteomes" id="UP000003303"/>
    </source>
</evidence>
<feature type="compositionally biased region" description="Basic and acidic residues" evidence="1">
    <location>
        <begin position="20"/>
        <end position="33"/>
    </location>
</feature>
<dbReference type="Gene3D" id="3.90.550.10">
    <property type="entry name" value="Spore Coat Polysaccharide Biosynthesis Protein SpsA, Chain A"/>
    <property type="match status" value="1"/>
</dbReference>
<dbReference type="EMBL" id="ACLR01000001">
    <property type="protein sequence ID" value="EEK17790.1"/>
    <property type="molecule type" value="Genomic_DNA"/>
</dbReference>
<dbReference type="STRING" id="596327.PORUE0001_0570"/>
<proteinExistence type="predicted"/>
<dbReference type="Pfam" id="PF00483">
    <property type="entry name" value="NTP_transferase"/>
    <property type="match status" value="1"/>
</dbReference>
<reference evidence="3 4" key="1">
    <citation type="submission" date="2009-04" db="EMBL/GenBank/DDBJ databases">
        <authorList>
            <person name="Sebastian Y."/>
            <person name="Madupu R."/>
            <person name="Durkin A.S."/>
            <person name="Torralba M."/>
            <person name="Methe B."/>
            <person name="Sutton G.G."/>
            <person name="Strausberg R.L."/>
            <person name="Nelson K.E."/>
        </authorList>
    </citation>
    <scope>NUCLEOTIDE SEQUENCE [LARGE SCALE GENOMIC DNA]</scope>
    <source>
        <strain evidence="3 4">60-3</strain>
    </source>
</reference>
<feature type="domain" description="Nucleotidyl transferase" evidence="2">
    <location>
        <begin position="41"/>
        <end position="185"/>
    </location>
</feature>
<evidence type="ECO:0000256" key="1">
    <source>
        <dbReference type="SAM" id="MobiDB-lite"/>
    </source>
</evidence>